<feature type="transmembrane region" description="Helical" evidence="6">
    <location>
        <begin position="258"/>
        <end position="275"/>
    </location>
</feature>
<sequence length="376" mass="41215">MRKTFCNFKIKIDSKGPLLDVIQTDLGMSGVAASLITSLPVFCMGLFALFSIRLSNRFGIEMSLLIAMSLIFIATLYRGFITDSWSLIITALFSGIGIGLAGPPISGFIKKYFPEKLSVTSIYSVFMVIGASIATSFTVPLFNYFNKSWQIALSIWSILSLAAALLLLPLLITKKTEKVRTKTPSLKITNNRVFLFMMFFGCMAAIFYSITAWLAPFVQSMGMSHAQSGMILTLFTVIQIPVSFFIPFIVAKTGNRKTWLLLCSVAEFIGIVLLLGSFSPWIATIFLGFGAGGLFPLALVIPIEEANTSDEATSLSAQMQFGGFILGATGPLLFGLTLDIFNNYIPALVVILVLIIIMIVIIFKMESKPKITINHY</sequence>
<reference evidence="9" key="1">
    <citation type="submission" date="2015-07" db="EMBL/GenBank/DDBJ databases">
        <title>Genome sequencing project for genomic taxonomy and phylogenomics of Bacillus-like bacteria.</title>
        <authorList>
            <person name="Liu B."/>
            <person name="Wang J."/>
            <person name="Zhu Y."/>
            <person name="Liu G."/>
            <person name="Chen Q."/>
            <person name="Chen Z."/>
            <person name="Lan J."/>
            <person name="Che J."/>
            <person name="Ge C."/>
            <person name="Shi H."/>
            <person name="Pan Z."/>
            <person name="Liu X."/>
        </authorList>
    </citation>
    <scope>NUCLEOTIDE SEQUENCE [LARGE SCALE GENOMIC DNA]</scope>
    <source>
        <strain evidence="9">FJAT-27997</strain>
    </source>
</reference>
<gene>
    <name evidence="8" type="ORF">AC625_09930</name>
</gene>
<organism evidence="8 9">
    <name type="scientific">Peribacillus loiseleuriae</name>
    <dbReference type="NCBI Taxonomy" id="1679170"/>
    <lineage>
        <taxon>Bacteria</taxon>
        <taxon>Bacillati</taxon>
        <taxon>Bacillota</taxon>
        <taxon>Bacilli</taxon>
        <taxon>Bacillales</taxon>
        <taxon>Bacillaceae</taxon>
        <taxon>Peribacillus</taxon>
    </lineage>
</organism>
<keyword evidence="5 6" id="KW-0472">Membrane</keyword>
<evidence type="ECO:0000256" key="1">
    <source>
        <dbReference type="ARBA" id="ARBA00004651"/>
    </source>
</evidence>
<feature type="transmembrane region" description="Helical" evidence="6">
    <location>
        <begin position="193"/>
        <end position="218"/>
    </location>
</feature>
<comment type="caution">
    <text evidence="8">The sequence shown here is derived from an EMBL/GenBank/DDBJ whole genome shotgun (WGS) entry which is preliminary data.</text>
</comment>
<feature type="transmembrane region" description="Helical" evidence="6">
    <location>
        <begin position="26"/>
        <end position="50"/>
    </location>
</feature>
<dbReference type="Gene3D" id="1.20.1250.20">
    <property type="entry name" value="MFS general substrate transporter like domains"/>
    <property type="match status" value="2"/>
</dbReference>
<feature type="transmembrane region" description="Helical" evidence="6">
    <location>
        <begin position="151"/>
        <end position="172"/>
    </location>
</feature>
<feature type="transmembrane region" description="Helical" evidence="6">
    <location>
        <begin position="62"/>
        <end position="81"/>
    </location>
</feature>
<evidence type="ECO:0000259" key="7">
    <source>
        <dbReference type="PROSITE" id="PS50850"/>
    </source>
</evidence>
<dbReference type="InterPro" id="IPR052524">
    <property type="entry name" value="MFS_Cyanate_Porter"/>
</dbReference>
<dbReference type="GO" id="GO:0022857">
    <property type="term" value="F:transmembrane transporter activity"/>
    <property type="evidence" value="ECO:0007669"/>
    <property type="project" value="InterPro"/>
</dbReference>
<dbReference type="GO" id="GO:0005886">
    <property type="term" value="C:plasma membrane"/>
    <property type="evidence" value="ECO:0007669"/>
    <property type="project" value="UniProtKB-SubCell"/>
</dbReference>
<name>A0A0K9H0C2_9BACI</name>
<comment type="subcellular location">
    <subcellularLocation>
        <location evidence="1">Cell membrane</location>
        <topology evidence="1">Multi-pass membrane protein</topology>
    </subcellularLocation>
</comment>
<evidence type="ECO:0000313" key="8">
    <source>
        <dbReference type="EMBL" id="KMY52295.1"/>
    </source>
</evidence>
<dbReference type="OrthoDB" id="9797740at2"/>
<feature type="transmembrane region" description="Helical" evidence="6">
    <location>
        <begin position="230"/>
        <end position="251"/>
    </location>
</feature>
<evidence type="ECO:0000256" key="6">
    <source>
        <dbReference type="SAM" id="Phobius"/>
    </source>
</evidence>
<dbReference type="InterPro" id="IPR011701">
    <property type="entry name" value="MFS"/>
</dbReference>
<feature type="transmembrane region" description="Helical" evidence="6">
    <location>
        <begin position="87"/>
        <end position="109"/>
    </location>
</feature>
<feature type="transmembrane region" description="Helical" evidence="6">
    <location>
        <begin position="344"/>
        <end position="363"/>
    </location>
</feature>
<dbReference type="RefSeq" id="WP_049683668.1">
    <property type="nucleotide sequence ID" value="NZ_LFZW01000001.1"/>
</dbReference>
<dbReference type="PANTHER" id="PTHR23523">
    <property type="match status" value="1"/>
</dbReference>
<keyword evidence="9" id="KW-1185">Reference proteome</keyword>
<dbReference type="PATRIC" id="fig|1679170.3.peg.2211"/>
<dbReference type="Proteomes" id="UP000037146">
    <property type="component" value="Unassembled WGS sequence"/>
</dbReference>
<feature type="transmembrane region" description="Helical" evidence="6">
    <location>
        <begin position="281"/>
        <end position="301"/>
    </location>
</feature>
<feature type="transmembrane region" description="Helical" evidence="6">
    <location>
        <begin position="121"/>
        <end position="145"/>
    </location>
</feature>
<dbReference type="PANTHER" id="PTHR23523:SF2">
    <property type="entry name" value="2-NITROIMIDAZOLE TRANSPORTER"/>
    <property type="match status" value="1"/>
</dbReference>
<accession>A0A0K9H0C2</accession>
<dbReference type="PROSITE" id="PS50850">
    <property type="entry name" value="MFS"/>
    <property type="match status" value="1"/>
</dbReference>
<evidence type="ECO:0000256" key="5">
    <source>
        <dbReference type="ARBA" id="ARBA00023136"/>
    </source>
</evidence>
<feature type="domain" description="Major facilitator superfamily (MFS) profile" evidence="7">
    <location>
        <begin position="1"/>
        <end position="370"/>
    </location>
</feature>
<evidence type="ECO:0000256" key="4">
    <source>
        <dbReference type="ARBA" id="ARBA00022989"/>
    </source>
</evidence>
<protein>
    <submittedName>
        <fullName evidence="8">MFS transporter</fullName>
    </submittedName>
</protein>
<evidence type="ECO:0000256" key="2">
    <source>
        <dbReference type="ARBA" id="ARBA00022448"/>
    </source>
</evidence>
<dbReference type="InterPro" id="IPR036259">
    <property type="entry name" value="MFS_trans_sf"/>
</dbReference>
<dbReference type="SUPFAM" id="SSF103473">
    <property type="entry name" value="MFS general substrate transporter"/>
    <property type="match status" value="1"/>
</dbReference>
<proteinExistence type="predicted"/>
<dbReference type="EMBL" id="LFZW01000001">
    <property type="protein sequence ID" value="KMY52295.1"/>
    <property type="molecule type" value="Genomic_DNA"/>
</dbReference>
<evidence type="ECO:0000256" key="3">
    <source>
        <dbReference type="ARBA" id="ARBA00022692"/>
    </source>
</evidence>
<dbReference type="Pfam" id="PF07690">
    <property type="entry name" value="MFS_1"/>
    <property type="match status" value="1"/>
</dbReference>
<keyword evidence="4 6" id="KW-1133">Transmembrane helix</keyword>
<evidence type="ECO:0000313" key="9">
    <source>
        <dbReference type="Proteomes" id="UP000037146"/>
    </source>
</evidence>
<keyword evidence="2" id="KW-0813">Transport</keyword>
<keyword evidence="3 6" id="KW-0812">Transmembrane</keyword>
<feature type="transmembrane region" description="Helical" evidence="6">
    <location>
        <begin position="321"/>
        <end position="338"/>
    </location>
</feature>
<dbReference type="InterPro" id="IPR020846">
    <property type="entry name" value="MFS_dom"/>
</dbReference>
<dbReference type="AlphaFoldDB" id="A0A0K9H0C2"/>